<evidence type="ECO:0000256" key="7">
    <source>
        <dbReference type="ARBA" id="ARBA00029903"/>
    </source>
</evidence>
<proteinExistence type="predicted"/>
<dbReference type="InterPro" id="IPR036444">
    <property type="entry name" value="PLipase_A2_dom_sf"/>
</dbReference>
<protein>
    <recommendedName>
        <fullName evidence="3">phospholipase A2</fullName>
        <ecNumber evidence="3">3.1.1.4</ecNumber>
    </recommendedName>
    <alternativeName>
        <fullName evidence="7">Phosphatidylcholine 2-acylhydrolase</fullName>
    </alternativeName>
</protein>
<feature type="signal peptide" evidence="8">
    <location>
        <begin position="1"/>
        <end position="20"/>
    </location>
</feature>
<feature type="chain" id="PRO_5046609100" description="phospholipase A2" evidence="8">
    <location>
        <begin position="21"/>
        <end position="193"/>
    </location>
</feature>
<dbReference type="EnsemblMetazoa" id="XM_050662705.1">
    <property type="protein sequence ID" value="XP_050518662.1"/>
    <property type="gene ID" value="LOC126892882"/>
</dbReference>
<dbReference type="InterPro" id="IPR033113">
    <property type="entry name" value="PLA2_histidine"/>
</dbReference>
<dbReference type="SUPFAM" id="SSF48619">
    <property type="entry name" value="Phospholipase A2, PLA2"/>
    <property type="match status" value="1"/>
</dbReference>
<evidence type="ECO:0000313" key="10">
    <source>
        <dbReference type="EnsemblMetazoa" id="XP_050518662.1"/>
    </source>
</evidence>
<dbReference type="GeneID" id="126892882"/>
<keyword evidence="4" id="KW-0964">Secreted</keyword>
<evidence type="ECO:0000256" key="6">
    <source>
        <dbReference type="ARBA" id="ARBA00023098"/>
    </source>
</evidence>
<dbReference type="SMART" id="SM00085">
    <property type="entry name" value="PA2c"/>
    <property type="match status" value="1"/>
</dbReference>
<dbReference type="PANTHER" id="PTHR12253">
    <property type="entry name" value="RH14732P"/>
    <property type="match status" value="1"/>
</dbReference>
<evidence type="ECO:0000313" key="11">
    <source>
        <dbReference type="Proteomes" id="UP001652700"/>
    </source>
</evidence>
<dbReference type="PROSITE" id="PS00118">
    <property type="entry name" value="PA2_HIS"/>
    <property type="match status" value="1"/>
</dbReference>
<dbReference type="Pfam" id="PF05826">
    <property type="entry name" value="Phospholip_A2_2"/>
    <property type="match status" value="1"/>
</dbReference>
<evidence type="ECO:0000259" key="9">
    <source>
        <dbReference type="SMART" id="SM00085"/>
    </source>
</evidence>
<evidence type="ECO:0000256" key="2">
    <source>
        <dbReference type="ARBA" id="ARBA00004613"/>
    </source>
</evidence>
<comment type="subcellular location">
    <subcellularLocation>
        <location evidence="2">Secreted</location>
    </subcellularLocation>
</comment>
<dbReference type="Proteomes" id="UP001652700">
    <property type="component" value="Unplaced"/>
</dbReference>
<keyword evidence="11" id="KW-1185">Reference proteome</keyword>
<keyword evidence="8" id="KW-0732">Signal</keyword>
<keyword evidence="6" id="KW-0443">Lipid metabolism</keyword>
<evidence type="ECO:0000256" key="4">
    <source>
        <dbReference type="ARBA" id="ARBA00022525"/>
    </source>
</evidence>
<comment type="cofactor">
    <cofactor evidence="1">
        <name>Ca(2+)</name>
        <dbReference type="ChEBI" id="CHEBI:29108"/>
    </cofactor>
</comment>
<feature type="domain" description="Phospholipase A2-like central" evidence="9">
    <location>
        <begin position="40"/>
        <end position="173"/>
    </location>
</feature>
<name>A0ABM5L895_DIAVI</name>
<dbReference type="RefSeq" id="XP_050518662.1">
    <property type="nucleotide sequence ID" value="XM_050662705.1"/>
</dbReference>
<accession>A0ABM5L895</accession>
<dbReference type="CDD" id="cd04704">
    <property type="entry name" value="PLA2_bee_venom_like"/>
    <property type="match status" value="1"/>
</dbReference>
<keyword evidence="5" id="KW-0442">Lipid degradation</keyword>
<evidence type="ECO:0000256" key="3">
    <source>
        <dbReference type="ARBA" id="ARBA00013278"/>
    </source>
</evidence>
<dbReference type="EC" id="3.1.1.4" evidence="3"/>
<sequence>MQSFKLSAFLVFCLFYSTTGVQIVWDNSVAPNFNMFEGNNIEDFVGRMGEIRVSNQFFIYPGTKWCGAGNIAENDNDFGTEIEADKCCFAHDHCTDTIGGFQTKYGLTNPNFYTRLNCECDNQFYDCLKSNNNMVSEQLGHIYFTALGTKCFSYQYPISGCSKYTFFPTTKCVAYEVDEIKEKEYQWFDVPNF</sequence>
<evidence type="ECO:0000256" key="5">
    <source>
        <dbReference type="ARBA" id="ARBA00022963"/>
    </source>
</evidence>
<dbReference type="InterPro" id="IPR016090">
    <property type="entry name" value="PLA2-like_dom"/>
</dbReference>
<reference evidence="10" key="1">
    <citation type="submission" date="2025-05" db="UniProtKB">
        <authorList>
            <consortium name="EnsemblMetazoa"/>
        </authorList>
    </citation>
    <scope>IDENTIFICATION</scope>
</reference>
<organism evidence="10 11">
    <name type="scientific">Diabrotica virgifera virgifera</name>
    <name type="common">western corn rootworm</name>
    <dbReference type="NCBI Taxonomy" id="50390"/>
    <lineage>
        <taxon>Eukaryota</taxon>
        <taxon>Metazoa</taxon>
        <taxon>Ecdysozoa</taxon>
        <taxon>Arthropoda</taxon>
        <taxon>Hexapoda</taxon>
        <taxon>Insecta</taxon>
        <taxon>Pterygota</taxon>
        <taxon>Neoptera</taxon>
        <taxon>Endopterygota</taxon>
        <taxon>Coleoptera</taxon>
        <taxon>Polyphaga</taxon>
        <taxon>Cucujiformia</taxon>
        <taxon>Chrysomeloidea</taxon>
        <taxon>Chrysomelidae</taxon>
        <taxon>Galerucinae</taxon>
        <taxon>Diabroticina</taxon>
        <taxon>Diabroticites</taxon>
        <taxon>Diabrotica</taxon>
    </lineage>
</organism>
<evidence type="ECO:0000256" key="8">
    <source>
        <dbReference type="SAM" id="SignalP"/>
    </source>
</evidence>
<dbReference type="Gene3D" id="1.20.90.10">
    <property type="entry name" value="Phospholipase A2 domain"/>
    <property type="match status" value="1"/>
</dbReference>
<evidence type="ECO:0000256" key="1">
    <source>
        <dbReference type="ARBA" id="ARBA00001913"/>
    </source>
</evidence>